<dbReference type="GO" id="GO:0005769">
    <property type="term" value="C:early endosome"/>
    <property type="evidence" value="ECO:0007669"/>
    <property type="project" value="TreeGrafter"/>
</dbReference>
<feature type="region of interest" description="Disordered" evidence="2">
    <location>
        <begin position="432"/>
        <end position="461"/>
    </location>
</feature>
<dbReference type="EMBL" id="JAAAHW010009933">
    <property type="protein sequence ID" value="KAF9934075.1"/>
    <property type="molecule type" value="Genomic_DNA"/>
</dbReference>
<sequence length="657" mass="73762">MSGSRRLSCADTASQNSASYIDEQDLEVDENSFYIHLQKMQERYRAQQEPGWLRTQQALLQAKHKIPGSGSPQPDHKSTFGGKKSGLIPGPPFHSSGSSPNNSDYSSSPSFHLGSHQLRQAHSGMSSSQRQQPILPYNCFQPGNVICVPRERSLNGLIFHKSFVETHILMPSPYYRGKFLTMDHKIVEIDKDYIRELSGFAHPRSVQILAEEMVYHGTSKKPTRVLVIERSLEGDGFVAIKPFDGPMIPSLRQFSRDITFLESFPELSRALRDFNNLCQEFENTYVYIRGFAASTLEKLRLIYEKTYRECVGDSVKLQKLLNRGIQVEQDMFAELMENIVLGKLYQKLFTHSLVPCYSERDVEIDTIISKYHYHLFATGTHRGTDGACLAATDGPVLQETLKKLGLSGKWRGMRVGAALEGAASLFRAWDQGDQDDSSETYSSPGPKLTQPQETDQERKRQQLRDSLRIFVQDDMFQSDKGPNNNGGECGVEDEMEDEEEDLVANAVWNTPVEKAHCIKLVLDRITTAAEDYLVNGQGFGFVQRKRSGELTVSLFATDQIIQASVTTDDFIPLLAIAIIQANLMRLGSNMFYIQRFRLNAPKSDLSFALVTFEASIEFLKTDPLGLLEADHVPSSPPSTASVSSMPRYSIQGPQPRI</sequence>
<comment type="similarity">
    <text evidence="1">Belongs to the UPF0507 family.</text>
</comment>
<dbReference type="PROSITE" id="PS51205">
    <property type="entry name" value="VPS9"/>
    <property type="match status" value="1"/>
</dbReference>
<feature type="compositionally biased region" description="Low complexity" evidence="2">
    <location>
        <begin position="637"/>
        <end position="646"/>
    </location>
</feature>
<dbReference type="PANTHER" id="PTHR24170:SF1">
    <property type="entry name" value="DOMAIN PROTEIN, PUTATIVE (AFU_ORTHOLOGUE AFUA_1G09870)-RELATED"/>
    <property type="match status" value="1"/>
</dbReference>
<dbReference type="SUPFAM" id="SSF109993">
    <property type="entry name" value="VPS9 domain"/>
    <property type="match status" value="1"/>
</dbReference>
<dbReference type="OrthoDB" id="411646at2759"/>
<dbReference type="Proteomes" id="UP000749646">
    <property type="component" value="Unassembled WGS sequence"/>
</dbReference>
<evidence type="ECO:0000313" key="4">
    <source>
        <dbReference type="EMBL" id="KAF9934075.1"/>
    </source>
</evidence>
<feature type="compositionally biased region" description="Polar residues" evidence="2">
    <location>
        <begin position="439"/>
        <end position="453"/>
    </location>
</feature>
<dbReference type="InterPro" id="IPR037191">
    <property type="entry name" value="VPS9_dom_sf"/>
</dbReference>
<dbReference type="GO" id="GO:0005770">
    <property type="term" value="C:late endosome"/>
    <property type="evidence" value="ECO:0007669"/>
    <property type="project" value="TreeGrafter"/>
</dbReference>
<feature type="domain" description="VPS9" evidence="3">
    <location>
        <begin position="454"/>
        <end position="628"/>
    </location>
</feature>
<keyword evidence="5" id="KW-1185">Reference proteome</keyword>
<dbReference type="GO" id="GO:0005085">
    <property type="term" value="F:guanyl-nucleotide exchange factor activity"/>
    <property type="evidence" value="ECO:0007669"/>
    <property type="project" value="TreeGrafter"/>
</dbReference>
<organism evidence="4 5">
    <name type="scientific">Modicella reniformis</name>
    <dbReference type="NCBI Taxonomy" id="1440133"/>
    <lineage>
        <taxon>Eukaryota</taxon>
        <taxon>Fungi</taxon>
        <taxon>Fungi incertae sedis</taxon>
        <taxon>Mucoromycota</taxon>
        <taxon>Mortierellomycotina</taxon>
        <taxon>Mortierellomycetes</taxon>
        <taxon>Mortierellales</taxon>
        <taxon>Mortierellaceae</taxon>
        <taxon>Modicella</taxon>
    </lineage>
</organism>
<dbReference type="InterPro" id="IPR003123">
    <property type="entry name" value="VPS9"/>
</dbReference>
<feature type="compositionally biased region" description="Polar residues" evidence="2">
    <location>
        <begin position="1"/>
        <end position="19"/>
    </location>
</feature>
<feature type="region of interest" description="Disordered" evidence="2">
    <location>
        <begin position="1"/>
        <end position="23"/>
    </location>
</feature>
<dbReference type="Pfam" id="PF02204">
    <property type="entry name" value="VPS9"/>
    <property type="match status" value="1"/>
</dbReference>
<dbReference type="InterPro" id="IPR051248">
    <property type="entry name" value="UPF0507/Ank_repeat_27"/>
</dbReference>
<dbReference type="PANTHER" id="PTHR24170">
    <property type="entry name" value="ANKYRIN REPEAT DOMAIN-CONTAINING PROTEIN 27"/>
    <property type="match status" value="1"/>
</dbReference>
<name>A0A9P6IKW0_9FUNG</name>
<gene>
    <name evidence="4" type="ORF">BGZ65_003900</name>
</gene>
<dbReference type="SMART" id="SM00167">
    <property type="entry name" value="VPS9"/>
    <property type="match status" value="1"/>
</dbReference>
<dbReference type="GO" id="GO:0005886">
    <property type="term" value="C:plasma membrane"/>
    <property type="evidence" value="ECO:0007669"/>
    <property type="project" value="TreeGrafter"/>
</dbReference>
<feature type="region of interest" description="Disordered" evidence="2">
    <location>
        <begin position="64"/>
        <end position="128"/>
    </location>
</feature>
<dbReference type="Gene3D" id="1.20.1050.80">
    <property type="entry name" value="VPS9 domain"/>
    <property type="match status" value="1"/>
</dbReference>
<dbReference type="GO" id="GO:0097422">
    <property type="term" value="C:tubular endosome"/>
    <property type="evidence" value="ECO:0007669"/>
    <property type="project" value="TreeGrafter"/>
</dbReference>
<feature type="compositionally biased region" description="Polar residues" evidence="2">
    <location>
        <begin position="117"/>
        <end position="128"/>
    </location>
</feature>
<accession>A0A9P6IKW0</accession>
<dbReference type="GO" id="GO:0030133">
    <property type="term" value="C:transport vesicle"/>
    <property type="evidence" value="ECO:0007669"/>
    <property type="project" value="TreeGrafter"/>
</dbReference>
<evidence type="ECO:0000256" key="1">
    <source>
        <dbReference type="ARBA" id="ARBA00007428"/>
    </source>
</evidence>
<evidence type="ECO:0000313" key="5">
    <source>
        <dbReference type="Proteomes" id="UP000749646"/>
    </source>
</evidence>
<evidence type="ECO:0000259" key="3">
    <source>
        <dbReference type="PROSITE" id="PS51205"/>
    </source>
</evidence>
<evidence type="ECO:0000256" key="2">
    <source>
        <dbReference type="SAM" id="MobiDB-lite"/>
    </source>
</evidence>
<dbReference type="GO" id="GO:0000149">
    <property type="term" value="F:SNARE binding"/>
    <property type="evidence" value="ECO:0007669"/>
    <property type="project" value="TreeGrafter"/>
</dbReference>
<feature type="compositionally biased region" description="Low complexity" evidence="2">
    <location>
        <begin position="93"/>
        <end position="112"/>
    </location>
</feature>
<dbReference type="AlphaFoldDB" id="A0A9P6IKW0"/>
<protein>
    <recommendedName>
        <fullName evidence="3">VPS9 domain-containing protein</fullName>
    </recommendedName>
</protein>
<comment type="caution">
    <text evidence="4">The sequence shown here is derived from an EMBL/GenBank/DDBJ whole genome shotgun (WGS) entry which is preliminary data.</text>
</comment>
<proteinExistence type="inferred from homology"/>
<feature type="region of interest" description="Disordered" evidence="2">
    <location>
        <begin position="630"/>
        <end position="657"/>
    </location>
</feature>
<feature type="non-terminal residue" evidence="4">
    <location>
        <position position="657"/>
    </location>
</feature>
<dbReference type="GO" id="GO:0045022">
    <property type="term" value="P:early endosome to late endosome transport"/>
    <property type="evidence" value="ECO:0007669"/>
    <property type="project" value="TreeGrafter"/>
</dbReference>
<reference evidence="4" key="1">
    <citation type="journal article" date="2020" name="Fungal Divers.">
        <title>Resolving the Mortierellaceae phylogeny through synthesis of multi-gene phylogenetics and phylogenomics.</title>
        <authorList>
            <person name="Vandepol N."/>
            <person name="Liber J."/>
            <person name="Desiro A."/>
            <person name="Na H."/>
            <person name="Kennedy M."/>
            <person name="Barry K."/>
            <person name="Grigoriev I.V."/>
            <person name="Miller A.N."/>
            <person name="O'Donnell K."/>
            <person name="Stajich J.E."/>
            <person name="Bonito G."/>
        </authorList>
    </citation>
    <scope>NUCLEOTIDE SEQUENCE</scope>
    <source>
        <strain evidence="4">MES-2147</strain>
    </source>
</reference>